<dbReference type="InterPro" id="IPR041414">
    <property type="entry name" value="Raco-like_middle"/>
</dbReference>
<dbReference type="RefSeq" id="WP_024038364.1">
    <property type="nucleotide sequence ID" value="NZ_CACRUE010000026.1"/>
</dbReference>
<dbReference type="AlphaFoldDB" id="A0A6N3CAX9"/>
<dbReference type="SUPFAM" id="SSF54292">
    <property type="entry name" value="2Fe-2S ferredoxin-like"/>
    <property type="match status" value="1"/>
</dbReference>
<dbReference type="EC" id="1.17.1.-" evidence="2"/>
<feature type="domain" description="2Fe-2S ferredoxin-type" evidence="1">
    <location>
        <begin position="2"/>
        <end position="91"/>
    </location>
</feature>
<dbReference type="Gene3D" id="3.30.420.480">
    <property type="entry name" value="Domain of unknown function (DUF4445)"/>
    <property type="match status" value="1"/>
</dbReference>
<dbReference type="Pfam" id="PF17651">
    <property type="entry name" value="Raco_middle"/>
    <property type="match status" value="1"/>
</dbReference>
<dbReference type="PANTHER" id="PTHR42895:SF2">
    <property type="entry name" value="IRON-SULFUR CLUSTER PROTEIN"/>
    <property type="match status" value="1"/>
</dbReference>
<dbReference type="PROSITE" id="PS51085">
    <property type="entry name" value="2FE2S_FER_2"/>
    <property type="match status" value="1"/>
</dbReference>
<gene>
    <name evidence="2" type="primary">ascD</name>
    <name evidence="2" type="ORF">IBLFYP30_01837</name>
</gene>
<dbReference type="EMBL" id="CACRUE010000026">
    <property type="protein sequence ID" value="VYU14020.1"/>
    <property type="molecule type" value="Genomic_DNA"/>
</dbReference>
<dbReference type="Pfam" id="PF00111">
    <property type="entry name" value="Fer2"/>
    <property type="match status" value="1"/>
</dbReference>
<dbReference type="InterPro" id="IPR040506">
    <property type="entry name" value="RACo_linker"/>
</dbReference>
<dbReference type="InterPro" id="IPR043129">
    <property type="entry name" value="ATPase_NBD"/>
</dbReference>
<evidence type="ECO:0000313" key="2">
    <source>
        <dbReference type="EMBL" id="VYU14020.1"/>
    </source>
</evidence>
<keyword evidence="2" id="KW-0560">Oxidoreductase</keyword>
<dbReference type="SUPFAM" id="SSF53067">
    <property type="entry name" value="Actin-like ATPase domain"/>
    <property type="match status" value="1"/>
</dbReference>
<protein>
    <submittedName>
        <fullName evidence="2">CDP-6-deoxy-L-threo-D-glycero-4-hexulose-3-dehydr ase reductase</fullName>
        <ecNumber evidence="2">1.17.1.-</ecNumber>
    </submittedName>
</protein>
<dbReference type="GO" id="GO:0051536">
    <property type="term" value="F:iron-sulfur cluster binding"/>
    <property type="evidence" value="ECO:0007669"/>
    <property type="project" value="InterPro"/>
</dbReference>
<name>A0A6N3CAX9_9FIRM</name>
<dbReference type="InterPro" id="IPR001041">
    <property type="entry name" value="2Fe-2S_ferredoxin-type"/>
</dbReference>
<evidence type="ECO:0000259" key="1">
    <source>
        <dbReference type="PROSITE" id="PS51085"/>
    </source>
</evidence>
<proteinExistence type="predicted"/>
<sequence>MAKVVFRPSGKTIECEVGDNLLEVARRADVFIEAPCNGSKSCGKCKVKLLTGEVNQEVSSHLTDEDKANGYVLACCTTIIGDIEVLTNSSLDMAMRGMKVEGGDKAKDKALFDKAVEIAENHNIKLENNIKKTCITLDEPTLDDNISDVDRLERHISMNFGKQMTYDIEVLKVIPKAFRKNNFEITITYREFDDRLEIIDVEPGNTESELYGLAIDIGTTSVVVCLVNMITNEVVEKGASGNGQLQFGADVINRIVYAIKKNNIEKAKAAVVDDTLNMLINELVKESGVKRNNIVSVVASGNTTMSTLFLGIFPDYLRLEPFIPPFFKSPKLNAKEVGLDINPSAGVYLSPNVASYVGGDITSGVLASGIWANEENVLFIDLGTNGEIVFGNQDFMMSCACSAGPAFEGGGISCGMRASAGAVDSVDIDPDTLVPKLNTIDGEPAIGICGSGIIDLICEMLKKKVIDRRGKIHRDLDNERIRFDENDIGEYVLAFAKDNEHLTEDLFITEVDIDNFIRTKGAIYSGAATLVESLGMDFDCVDKVYIAGGIGNHLNIENSVFIGLLPDIDREKFQYIGNSSLIGSYLTLLSDEAKAKLEEIGEVMTYVELSVYPTYMDEFISCCFLPHTNIDAFPSVKAILEG</sequence>
<dbReference type="InterPro" id="IPR042259">
    <property type="entry name" value="Raco-like_middle_sf"/>
</dbReference>
<dbReference type="InterPro" id="IPR027980">
    <property type="entry name" value="RACo_C"/>
</dbReference>
<dbReference type="Gene3D" id="3.10.20.30">
    <property type="match status" value="1"/>
</dbReference>
<organism evidence="2">
    <name type="scientific">Intestinibacter bartlettii</name>
    <dbReference type="NCBI Taxonomy" id="261299"/>
    <lineage>
        <taxon>Bacteria</taxon>
        <taxon>Bacillati</taxon>
        <taxon>Bacillota</taxon>
        <taxon>Clostridia</taxon>
        <taxon>Peptostreptococcales</taxon>
        <taxon>Peptostreptococcaceae</taxon>
        <taxon>Intestinibacter</taxon>
    </lineage>
</organism>
<accession>A0A6N3CAX9</accession>
<reference evidence="2" key="1">
    <citation type="submission" date="2019-11" db="EMBL/GenBank/DDBJ databases">
        <authorList>
            <person name="Feng L."/>
        </authorList>
    </citation>
    <scope>NUCLEOTIDE SEQUENCE</scope>
    <source>
        <strain evidence="2">IbartlettiiLFYP30</strain>
    </source>
</reference>
<dbReference type="GO" id="GO:0016491">
    <property type="term" value="F:oxidoreductase activity"/>
    <property type="evidence" value="ECO:0007669"/>
    <property type="project" value="UniProtKB-KW"/>
</dbReference>
<dbReference type="NCBIfam" id="NF040756">
    <property type="entry name" value="corr_regen_AcsV"/>
    <property type="match status" value="1"/>
</dbReference>
<dbReference type="Gene3D" id="3.10.20.880">
    <property type="match status" value="1"/>
</dbReference>
<dbReference type="PANTHER" id="PTHR42895">
    <property type="entry name" value="IRON-SULFUR CLUSTER-BINDING PROTEIN-RELATED"/>
    <property type="match status" value="1"/>
</dbReference>
<dbReference type="InterPro" id="IPR052911">
    <property type="entry name" value="Corrinoid_activation_enz"/>
</dbReference>
<dbReference type="InterPro" id="IPR036010">
    <property type="entry name" value="2Fe-2S_ferredoxin-like_sf"/>
</dbReference>
<dbReference type="InterPro" id="IPR012675">
    <property type="entry name" value="Beta-grasp_dom_sf"/>
</dbReference>
<dbReference type="Pfam" id="PF17650">
    <property type="entry name" value="RACo_linker"/>
    <property type="match status" value="1"/>
</dbReference>
<dbReference type="CDD" id="cd00207">
    <property type="entry name" value="fer2"/>
    <property type="match status" value="1"/>
</dbReference>
<dbReference type="Pfam" id="PF14574">
    <property type="entry name" value="RACo_C_ter"/>
    <property type="match status" value="1"/>
</dbReference>